<dbReference type="Proteomes" id="UP000186549">
    <property type="component" value="Unassembled WGS sequence"/>
</dbReference>
<accession>A0A1Q6HYA1</accession>
<evidence type="ECO:0008006" key="3">
    <source>
        <dbReference type="Google" id="ProtNLM"/>
    </source>
</evidence>
<reference evidence="1 2" key="1">
    <citation type="journal article" date="2016" name="Nat. Biotechnol.">
        <title>Measurement of bacterial replication rates in microbial communities.</title>
        <authorList>
            <person name="Brown C.T."/>
            <person name="Olm M.R."/>
            <person name="Thomas B.C."/>
            <person name="Banfield J.F."/>
        </authorList>
    </citation>
    <scope>NUCLEOTIDE SEQUENCE [LARGE SCALE GENOMIC DNA]</scope>
    <source>
        <strain evidence="1">45_41</strain>
    </source>
</reference>
<gene>
    <name evidence="1" type="ORF">BHV79_13290</name>
</gene>
<organism evidence="1 2">
    <name type="scientific">Bacteroides uniformis</name>
    <dbReference type="NCBI Taxonomy" id="820"/>
    <lineage>
        <taxon>Bacteria</taxon>
        <taxon>Pseudomonadati</taxon>
        <taxon>Bacteroidota</taxon>
        <taxon>Bacteroidia</taxon>
        <taxon>Bacteroidales</taxon>
        <taxon>Bacteroidaceae</taxon>
        <taxon>Bacteroides</taxon>
    </lineage>
</organism>
<evidence type="ECO:0000313" key="1">
    <source>
        <dbReference type="EMBL" id="OKZ31610.1"/>
    </source>
</evidence>
<protein>
    <recommendedName>
        <fullName evidence="3">DUF115 domain-containing protein</fullName>
    </recommendedName>
</protein>
<name>A0A1Q6HYA1_BACUN</name>
<comment type="caution">
    <text evidence="1">The sequence shown here is derived from an EMBL/GenBank/DDBJ whole genome shotgun (WGS) entry which is preliminary data.</text>
</comment>
<dbReference type="Gene3D" id="3.90.1480.10">
    <property type="entry name" value="Alpha-2,3-sialyltransferase"/>
    <property type="match status" value="1"/>
</dbReference>
<dbReference type="AlphaFoldDB" id="A0A1Q6HYA1"/>
<evidence type="ECO:0000313" key="2">
    <source>
        <dbReference type="Proteomes" id="UP000186549"/>
    </source>
</evidence>
<sequence>MNFWELMIKKDDIILSFIEGIRKLIYATDRQIQKARKEMAKRPIEGIGKELYLLLNAPSLKTQDISVLKGKNTMFVNRGFMHPLYKELQPQYHVFVDSKMLKGIWPISWLDEIWNMSPNTTIILPISWYTHPLFKNYQNNKQIYWLTYSLPFYNLGVSGSCFSFAIQQKFKKIYFTGFDATGIGHEMIKTADSHFYGNDKELENKTTSQFVIDLLMHSRHLHDLNRLAAWSEKKSYKLINITNGGLLDMFPREEILPLLTK</sequence>
<proteinExistence type="predicted"/>
<dbReference type="EMBL" id="MNQU01000252">
    <property type="protein sequence ID" value="OKZ31610.1"/>
    <property type="molecule type" value="Genomic_DNA"/>
</dbReference>